<keyword evidence="3" id="KW-1185">Reference proteome</keyword>
<feature type="transmembrane region" description="Helical" evidence="1">
    <location>
        <begin position="137"/>
        <end position="161"/>
    </location>
</feature>
<feature type="transmembrane region" description="Helical" evidence="1">
    <location>
        <begin position="239"/>
        <end position="258"/>
    </location>
</feature>
<dbReference type="AlphaFoldDB" id="A0A4R8TLE3"/>
<dbReference type="PANTHER" id="PTHR37577:SF1">
    <property type="entry name" value="INTEGRAL MEMBRANE PROTEIN"/>
    <property type="match status" value="1"/>
</dbReference>
<feature type="transmembrane region" description="Helical" evidence="1">
    <location>
        <begin position="359"/>
        <end position="378"/>
    </location>
</feature>
<name>A0A4R8TLE3_9PEZI</name>
<evidence type="ECO:0000313" key="2">
    <source>
        <dbReference type="EMBL" id="TEA19452.1"/>
    </source>
</evidence>
<dbReference type="PANTHER" id="PTHR37577">
    <property type="entry name" value="INTEGRAL MEMBRANE PROTEIN"/>
    <property type="match status" value="1"/>
</dbReference>
<feature type="transmembrane region" description="Helical" evidence="1">
    <location>
        <begin position="301"/>
        <end position="321"/>
    </location>
</feature>
<evidence type="ECO:0000313" key="3">
    <source>
        <dbReference type="Proteomes" id="UP000295604"/>
    </source>
</evidence>
<evidence type="ECO:0000256" key="1">
    <source>
        <dbReference type="SAM" id="Phobius"/>
    </source>
</evidence>
<comment type="caution">
    <text evidence="2">The sequence shown here is derived from an EMBL/GenBank/DDBJ whole genome shotgun (WGS) entry which is preliminary data.</text>
</comment>
<accession>A0A4R8TLE3</accession>
<reference evidence="2 3" key="1">
    <citation type="submission" date="2018-11" db="EMBL/GenBank/DDBJ databases">
        <title>Genome sequence and assembly of Colletotrichum sidae.</title>
        <authorList>
            <person name="Gan P."/>
            <person name="Shirasu K."/>
        </authorList>
    </citation>
    <scope>NUCLEOTIDE SEQUENCE [LARGE SCALE GENOMIC DNA]</scope>
    <source>
        <strain evidence="2 3">CBS 518.97</strain>
    </source>
</reference>
<dbReference type="Proteomes" id="UP000295604">
    <property type="component" value="Unassembled WGS sequence"/>
</dbReference>
<keyword evidence="1" id="KW-1133">Transmembrane helix</keyword>
<keyword evidence="1" id="KW-0812">Transmembrane</keyword>
<feature type="transmembrane region" description="Helical" evidence="1">
    <location>
        <begin position="506"/>
        <end position="526"/>
    </location>
</feature>
<feature type="transmembrane region" description="Helical" evidence="1">
    <location>
        <begin position="546"/>
        <end position="567"/>
    </location>
</feature>
<dbReference type="EMBL" id="QAPF01000047">
    <property type="protein sequence ID" value="TEA19452.1"/>
    <property type="molecule type" value="Genomic_DNA"/>
</dbReference>
<proteinExistence type="predicted"/>
<sequence>MLVDCSTMRYLAEGANPDVSGIGVIVSFVGTGCLIVLLLIIDYIFIYDPELDPFRKPGQDGLKLSKPNAIDVAVLRSVRRGLSKLGARQSWVNDGRVSRSMERSFDRCVLAMNDIQIATGLAVLISGYHELPRTISAYHWLCIVYTAWFSSVTHLAAMSHLRTYYANNMHRCVWRLILVCAIILMLLVAMVISIPCKSITLSGIWIWTDRDRGQALRANYAVCLLPYMSNTDISARQRLAALTDTIFSMAMLAFGYVARTAKMSRGVSRRIAGWRDKLRRRLVGVVVGEEYVLRRMLGKHMYTFLVARPLAVTWIFGRLVVELWGSFLAEVFWISVTAAWGLSQLAKIRSYGLDDENNWSFGQIAAIVLFVSPVFLIVEDLFSSREQDVPPMIRQDTDLSMSSQTTTQETLLPRQADSTAANLPIEATRLIDTFACWSSPSVRAAVWLLSGCSLALVGFIFWRLERISELLVSPWFIAYQPLLAFLILLLGMELEANTRWARSRAFRWATGLSLFIIFLLMILSTLVKEGALFWEAGDGVMICKPIVLLLGVGYGLYLLAFVVYGVVKADEQRHVVKHESNLGSTSVLFREMEEAMARQDSLRVF</sequence>
<feature type="transmembrane region" description="Helical" evidence="1">
    <location>
        <begin position="20"/>
        <end position="46"/>
    </location>
</feature>
<gene>
    <name evidence="2" type="ORF">C8034_v009674</name>
</gene>
<feature type="transmembrane region" description="Helical" evidence="1">
    <location>
        <begin position="476"/>
        <end position="494"/>
    </location>
</feature>
<dbReference type="InterPro" id="IPR053018">
    <property type="entry name" value="Elsinochrome_Biosynth-Asso"/>
</dbReference>
<organism evidence="2 3">
    <name type="scientific">Colletotrichum sidae</name>
    <dbReference type="NCBI Taxonomy" id="1347389"/>
    <lineage>
        <taxon>Eukaryota</taxon>
        <taxon>Fungi</taxon>
        <taxon>Dikarya</taxon>
        <taxon>Ascomycota</taxon>
        <taxon>Pezizomycotina</taxon>
        <taxon>Sordariomycetes</taxon>
        <taxon>Hypocreomycetidae</taxon>
        <taxon>Glomerellales</taxon>
        <taxon>Glomerellaceae</taxon>
        <taxon>Colletotrichum</taxon>
        <taxon>Colletotrichum orbiculare species complex</taxon>
    </lineage>
</organism>
<keyword evidence="1" id="KW-0472">Membrane</keyword>
<feature type="transmembrane region" description="Helical" evidence="1">
    <location>
        <begin position="173"/>
        <end position="194"/>
    </location>
</feature>
<feature type="transmembrane region" description="Helical" evidence="1">
    <location>
        <begin position="444"/>
        <end position="464"/>
    </location>
</feature>
<protein>
    <submittedName>
        <fullName evidence="2">Uncharacterized protein</fullName>
    </submittedName>
</protein>